<evidence type="ECO:0000313" key="18">
    <source>
        <dbReference type="Proteomes" id="UP000245884"/>
    </source>
</evidence>
<feature type="domain" description="ABC transporter" evidence="16">
    <location>
        <begin position="459"/>
        <end position="670"/>
    </location>
</feature>
<keyword evidence="8" id="KW-0378">Hydrolase</keyword>
<dbReference type="Gene3D" id="2.40.50.990">
    <property type="match status" value="1"/>
</dbReference>
<dbReference type="STRING" id="1569628.A0A316UWR2"/>
<dbReference type="InterPro" id="IPR003593">
    <property type="entry name" value="AAA+_ATPase"/>
</dbReference>
<dbReference type="FunFam" id="1.25.10.10:FF:000076">
    <property type="entry name" value="Elongation factor 3"/>
    <property type="match status" value="1"/>
</dbReference>
<evidence type="ECO:0000256" key="1">
    <source>
        <dbReference type="ARBA" id="ARBA00004514"/>
    </source>
</evidence>
<dbReference type="GeneID" id="37025031"/>
<name>A0A316UWR2_9BASI</name>
<evidence type="ECO:0000256" key="8">
    <source>
        <dbReference type="ARBA" id="ARBA00022801"/>
    </source>
</evidence>
<dbReference type="GO" id="GO:0005524">
    <property type="term" value="F:ATP binding"/>
    <property type="evidence" value="ECO:0007669"/>
    <property type="project" value="UniProtKB-KW"/>
</dbReference>
<keyword evidence="9" id="KW-0067">ATP-binding</keyword>
<feature type="domain" description="Chromo" evidence="15">
    <location>
        <begin position="825"/>
        <end position="886"/>
    </location>
</feature>
<dbReference type="OrthoDB" id="2110130at2759"/>
<keyword evidence="7" id="KW-0648">Protein biosynthesis</keyword>
<dbReference type="EMBL" id="KZ819663">
    <property type="protein sequence ID" value="PWN29414.1"/>
    <property type="molecule type" value="Genomic_DNA"/>
</dbReference>
<comment type="subcellular location">
    <subcellularLocation>
        <location evidence="1">Cytoplasm</location>
        <location evidence="1">Cytosol</location>
    </subcellularLocation>
</comment>
<dbReference type="InterPro" id="IPR027417">
    <property type="entry name" value="P-loop_NTPase"/>
</dbReference>
<dbReference type="SUPFAM" id="SSF54160">
    <property type="entry name" value="Chromo domain-like"/>
    <property type="match status" value="1"/>
</dbReference>
<protein>
    <recommendedName>
        <fullName evidence="12">Elongation factor 3</fullName>
    </recommendedName>
    <alternativeName>
        <fullName evidence="13">Eukaryotic elongation factor 3</fullName>
    </alternativeName>
</protein>
<dbReference type="InterPro" id="IPR015688">
    <property type="entry name" value="eEF3_ABC2_chromodomain-like"/>
</dbReference>
<dbReference type="PROSITE" id="PS00211">
    <property type="entry name" value="ABC_TRANSPORTER_1"/>
    <property type="match status" value="2"/>
</dbReference>
<evidence type="ECO:0000256" key="10">
    <source>
        <dbReference type="ARBA" id="ARBA00022884"/>
    </source>
</evidence>
<dbReference type="InterPro" id="IPR011989">
    <property type="entry name" value="ARM-like"/>
</dbReference>
<evidence type="ECO:0000256" key="11">
    <source>
        <dbReference type="ARBA" id="ARBA00049360"/>
    </source>
</evidence>
<evidence type="ECO:0000256" key="2">
    <source>
        <dbReference type="ARBA" id="ARBA00004815"/>
    </source>
</evidence>
<dbReference type="Gene3D" id="1.25.10.10">
    <property type="entry name" value="Leucine-rich Repeat Variant"/>
    <property type="match status" value="1"/>
</dbReference>
<feature type="compositionally biased region" description="Basic and acidic residues" evidence="14">
    <location>
        <begin position="1082"/>
        <end position="1092"/>
    </location>
</feature>
<evidence type="ECO:0000256" key="7">
    <source>
        <dbReference type="ARBA" id="ARBA00022768"/>
    </source>
</evidence>
<comment type="similarity">
    <text evidence="3">Belongs to the ABC transporter superfamily. ABCF family. EF3 subfamily.</text>
</comment>
<dbReference type="InterPro" id="IPR000953">
    <property type="entry name" value="Chromo/chromo_shadow_dom"/>
</dbReference>
<dbReference type="FunFam" id="2.40.50.990:FF:000002">
    <property type="entry name" value="mRNA export factor elf1"/>
    <property type="match status" value="1"/>
</dbReference>
<dbReference type="PROSITE" id="PS50893">
    <property type="entry name" value="ABC_TRANSPORTER_2"/>
    <property type="match status" value="2"/>
</dbReference>
<sequence>MAAVNGAGSASAATHLEALYKAPSAEDCQKAADSLASYINDHGLRVVDSEAIIPSLVKAAKNKKSGYEREAAAIGLADIFNKVAGKNAPSPLGAEPWLLPQTLPVLLDLLADKGDVVVEAAQKAIDYLFVLVPAEAIPELLDTLYATLSSSASKWQSKVGALKLIGKLADKNQEQIGEQLPTLIPYLTNAMHETKAEISKAAIKAATKVCGVIDNNDIRPYIPDLVETMRAPDTVSATVKKLSSTTFVAEVTGPALAVMVPLLVRALGERNQTVQRQTVVVVDNLCKLVRDPHEAAKFLPALTPGVERIEKGASFPEVREYARRAVETLQAATKAVGAAKASDEDPVAAFEQAKSAALGSIIAAVQGNVPEEHANVKSDEFAMLGLDWVARLIVRLADKRVVQQAPWDDVYVLPYLRRICSSEEKARLVTDNLRQQYSEIDRARFGKPEDEDDEVGECVCRIEFSLAYGGLLLLNHTWLKLYRGRRYGIVAANGSGKSTLLKAMRDGKVEGYPSDLVTVMVEHNQGEDASMPILDFIAKDPRLGGKTKDQVSKALFEVGFDEERQSNPVASLSGGWKMKLELARAMLIGADVLLLDEPTNHLDVASVHWLENYLISNDNITVLTVSHDVGFLDTVCTDIISYESKKLKYYKGNLSKFIATKPEAKSYISLAATSVKFSFPPPGSLMGVRSTTRTILKVTDATYTYPGMKKPSITDASCAVTLSSRVAVLGPNGAGKSTLIKVLTEEVIPQKGKVEKHPNLRVALLAQHAFHHLEQHLEKTACDYIRWRYSDGSDKEADEKANRKISEEEAEQLAKPIVSSTGEKRQIEFIVGRRKMKRGFEYEIKWRGMLHKDNTWIPRERLNELGFAKIVGRFDDVENAREGAGAREMTQKAIRETLEEVGLNGEIAQNNEIRGLSGGQKVKVCLAAAMWNNPQILVLDEPTNYLDREALGGLAIAIREWGGAVVCISHNEEFVNALFPEQWQVDNGRIMSKTKNVGLEQNFGDEAQEEVVDDNASTPGPGTPAFPPGTPAGGSSRVASRLGSKAATPMSSAAATPAGSDAEDQDMSKLKAAKGKKKKKTRNEIKAQEERRRARVQKWLLEGGEKPVDTESEGEGGKEGGEAAAAAAKKKLPPNKRK</sequence>
<evidence type="ECO:0000259" key="15">
    <source>
        <dbReference type="PROSITE" id="PS50013"/>
    </source>
</evidence>
<keyword evidence="6" id="KW-0547">Nucleotide-binding</keyword>
<dbReference type="RefSeq" id="XP_025364026.1">
    <property type="nucleotide sequence ID" value="XM_025503208.1"/>
</dbReference>
<feature type="compositionally biased region" description="Basic residues" evidence="14">
    <location>
        <begin position="1071"/>
        <end position="1081"/>
    </location>
</feature>
<feature type="compositionally biased region" description="Low complexity" evidence="14">
    <location>
        <begin position="1046"/>
        <end position="1058"/>
    </location>
</feature>
<evidence type="ECO:0000256" key="12">
    <source>
        <dbReference type="ARBA" id="ARBA00050030"/>
    </source>
</evidence>
<dbReference type="InterPro" id="IPR016024">
    <property type="entry name" value="ARM-type_fold"/>
</dbReference>
<dbReference type="PANTHER" id="PTHR19211">
    <property type="entry name" value="ATP-BINDING TRANSPORT PROTEIN-RELATED"/>
    <property type="match status" value="1"/>
</dbReference>
<dbReference type="SMART" id="SM00298">
    <property type="entry name" value="CHROMO"/>
    <property type="match status" value="1"/>
</dbReference>
<keyword evidence="7" id="KW-0251">Elongation factor</keyword>
<dbReference type="InterPro" id="IPR003439">
    <property type="entry name" value="ABC_transporter-like_ATP-bd"/>
</dbReference>
<keyword evidence="4" id="KW-0963">Cytoplasm</keyword>
<proteinExistence type="inferred from homology"/>
<dbReference type="AlphaFoldDB" id="A0A316UWR2"/>
<dbReference type="InterPro" id="IPR047038">
    <property type="entry name" value="eEF3_chromodomain-like_sf"/>
</dbReference>
<evidence type="ECO:0000256" key="4">
    <source>
        <dbReference type="ARBA" id="ARBA00022490"/>
    </source>
</evidence>
<dbReference type="GO" id="GO:0003723">
    <property type="term" value="F:RNA binding"/>
    <property type="evidence" value="ECO:0007669"/>
    <property type="project" value="UniProtKB-KW"/>
</dbReference>
<dbReference type="SUPFAM" id="SSF52540">
    <property type="entry name" value="P-loop containing nucleoside triphosphate hydrolases"/>
    <property type="match status" value="2"/>
</dbReference>
<evidence type="ECO:0000256" key="9">
    <source>
        <dbReference type="ARBA" id="ARBA00022840"/>
    </source>
</evidence>
<dbReference type="GO" id="GO:0006338">
    <property type="term" value="P:chromatin remodeling"/>
    <property type="evidence" value="ECO:0007669"/>
    <property type="project" value="UniProtKB-ARBA"/>
</dbReference>
<dbReference type="SUPFAM" id="SSF48371">
    <property type="entry name" value="ARM repeat"/>
    <property type="match status" value="1"/>
</dbReference>
<dbReference type="FunFam" id="3.40.50.300:FF:000193">
    <property type="entry name" value="Probable Elongation factor 3"/>
    <property type="match status" value="1"/>
</dbReference>
<feature type="compositionally biased region" description="Basic and acidic residues" evidence="14">
    <location>
        <begin position="1103"/>
        <end position="1121"/>
    </location>
</feature>
<dbReference type="Pfam" id="PF24987">
    <property type="entry name" value="HEAT_EF3_N"/>
    <property type="match status" value="1"/>
</dbReference>
<feature type="region of interest" description="Disordered" evidence="14">
    <location>
        <begin position="1010"/>
        <end position="1138"/>
    </location>
</feature>
<dbReference type="Pfam" id="PF24984">
    <property type="entry name" value="HEAT_EF3_GNC1"/>
    <property type="match status" value="1"/>
</dbReference>
<feature type="compositionally biased region" description="Pro residues" evidence="14">
    <location>
        <begin position="1021"/>
        <end position="1030"/>
    </location>
</feature>
<accession>A0A316UWR2</accession>
<comment type="catalytic activity">
    <reaction evidence="11">
        <text>ATP + H2O = ADP + phosphate + H(+)</text>
        <dbReference type="Rhea" id="RHEA:13065"/>
        <dbReference type="ChEBI" id="CHEBI:15377"/>
        <dbReference type="ChEBI" id="CHEBI:15378"/>
        <dbReference type="ChEBI" id="CHEBI:30616"/>
        <dbReference type="ChEBI" id="CHEBI:43474"/>
        <dbReference type="ChEBI" id="CHEBI:456216"/>
    </reaction>
</comment>
<keyword evidence="5" id="KW-0677">Repeat</keyword>
<evidence type="ECO:0000256" key="14">
    <source>
        <dbReference type="SAM" id="MobiDB-lite"/>
    </source>
</evidence>
<dbReference type="InterPro" id="IPR023780">
    <property type="entry name" value="Chromo_domain"/>
</dbReference>
<feature type="compositionally biased region" description="Basic residues" evidence="14">
    <location>
        <begin position="1128"/>
        <end position="1138"/>
    </location>
</feature>
<dbReference type="GO" id="GO:0005829">
    <property type="term" value="C:cytosol"/>
    <property type="evidence" value="ECO:0007669"/>
    <property type="project" value="UniProtKB-SubCell"/>
</dbReference>
<dbReference type="Pfam" id="PF00005">
    <property type="entry name" value="ABC_tran"/>
    <property type="match status" value="2"/>
</dbReference>
<dbReference type="GO" id="GO:0003746">
    <property type="term" value="F:translation elongation factor activity"/>
    <property type="evidence" value="ECO:0007669"/>
    <property type="project" value="UniProtKB-KW"/>
</dbReference>
<organism evidence="17 18">
    <name type="scientific">Jaminaea rosea</name>
    <dbReference type="NCBI Taxonomy" id="1569628"/>
    <lineage>
        <taxon>Eukaryota</taxon>
        <taxon>Fungi</taxon>
        <taxon>Dikarya</taxon>
        <taxon>Basidiomycota</taxon>
        <taxon>Ustilaginomycotina</taxon>
        <taxon>Exobasidiomycetes</taxon>
        <taxon>Microstromatales</taxon>
        <taxon>Microstromatales incertae sedis</taxon>
        <taxon>Jaminaea</taxon>
    </lineage>
</organism>
<dbReference type="PANTHER" id="PTHR19211:SF14">
    <property type="entry name" value="ATP-BINDING CASSETTE SUB-FAMILY F MEMBER 1"/>
    <property type="match status" value="1"/>
</dbReference>
<dbReference type="Pfam" id="PF00385">
    <property type="entry name" value="Chromo"/>
    <property type="match status" value="1"/>
</dbReference>
<evidence type="ECO:0000256" key="6">
    <source>
        <dbReference type="ARBA" id="ARBA00022741"/>
    </source>
</evidence>
<evidence type="ECO:0000256" key="3">
    <source>
        <dbReference type="ARBA" id="ARBA00011054"/>
    </source>
</evidence>
<evidence type="ECO:0000313" key="17">
    <source>
        <dbReference type="EMBL" id="PWN29414.1"/>
    </source>
</evidence>
<dbReference type="InterPro" id="IPR016197">
    <property type="entry name" value="Chromo-like_dom_sf"/>
</dbReference>
<dbReference type="CDD" id="cd03221">
    <property type="entry name" value="ABCF_EF-3"/>
    <property type="match status" value="1"/>
</dbReference>
<dbReference type="Gene3D" id="3.40.50.300">
    <property type="entry name" value="P-loop containing nucleotide triphosphate hydrolases"/>
    <property type="match status" value="2"/>
</dbReference>
<reference evidence="17 18" key="1">
    <citation type="journal article" date="2018" name="Mol. Biol. Evol.">
        <title>Broad Genomic Sampling Reveals a Smut Pathogenic Ancestry of the Fungal Clade Ustilaginomycotina.</title>
        <authorList>
            <person name="Kijpornyongpan T."/>
            <person name="Mondo S.J."/>
            <person name="Barry K."/>
            <person name="Sandor L."/>
            <person name="Lee J."/>
            <person name="Lipzen A."/>
            <person name="Pangilinan J."/>
            <person name="LaButti K."/>
            <person name="Hainaut M."/>
            <person name="Henrissat B."/>
            <person name="Grigoriev I.V."/>
            <person name="Spatafora J.W."/>
            <person name="Aime M.C."/>
        </authorList>
    </citation>
    <scope>NUCLEOTIDE SEQUENCE [LARGE SCALE GENOMIC DNA]</scope>
    <source>
        <strain evidence="17 18">MCA 5214</strain>
    </source>
</reference>
<dbReference type="PROSITE" id="PS50013">
    <property type="entry name" value="CHROMO_2"/>
    <property type="match status" value="1"/>
</dbReference>
<comment type="pathway">
    <text evidence="2">Protein biosynthesis; polypeptide chain elongation.</text>
</comment>
<dbReference type="InterPro" id="IPR017871">
    <property type="entry name" value="ABC_transporter-like_CS"/>
</dbReference>
<dbReference type="GO" id="GO:0016887">
    <property type="term" value="F:ATP hydrolysis activity"/>
    <property type="evidence" value="ECO:0007669"/>
    <property type="project" value="InterPro"/>
</dbReference>
<feature type="domain" description="ABC transporter" evidence="16">
    <location>
        <begin position="696"/>
        <end position="1012"/>
    </location>
</feature>
<dbReference type="SMART" id="SM00382">
    <property type="entry name" value="AAA"/>
    <property type="match status" value="2"/>
</dbReference>
<dbReference type="CDD" id="cd18626">
    <property type="entry name" value="CD_eEF3"/>
    <property type="match status" value="1"/>
</dbReference>
<evidence type="ECO:0000256" key="5">
    <source>
        <dbReference type="ARBA" id="ARBA00022737"/>
    </source>
</evidence>
<evidence type="ECO:0000259" key="16">
    <source>
        <dbReference type="PROSITE" id="PS50893"/>
    </source>
</evidence>
<keyword evidence="10" id="KW-0694">RNA-binding</keyword>
<gene>
    <name evidence="17" type="ORF">BDZ90DRAFT_108468</name>
</gene>
<evidence type="ECO:0000256" key="13">
    <source>
        <dbReference type="ARBA" id="ARBA00050045"/>
    </source>
</evidence>
<dbReference type="InterPro" id="IPR050611">
    <property type="entry name" value="ABCF"/>
</dbReference>
<keyword evidence="18" id="KW-1185">Reference proteome</keyword>
<dbReference type="Proteomes" id="UP000245884">
    <property type="component" value="Unassembled WGS sequence"/>
</dbReference>